<organism evidence="15 16">
    <name type="scientific">Urochloa decumbens</name>
    <dbReference type="NCBI Taxonomy" id="240449"/>
    <lineage>
        <taxon>Eukaryota</taxon>
        <taxon>Viridiplantae</taxon>
        <taxon>Streptophyta</taxon>
        <taxon>Embryophyta</taxon>
        <taxon>Tracheophyta</taxon>
        <taxon>Spermatophyta</taxon>
        <taxon>Magnoliopsida</taxon>
        <taxon>Liliopsida</taxon>
        <taxon>Poales</taxon>
        <taxon>Poaceae</taxon>
        <taxon>PACMAD clade</taxon>
        <taxon>Panicoideae</taxon>
        <taxon>Panicodae</taxon>
        <taxon>Paniceae</taxon>
        <taxon>Melinidinae</taxon>
        <taxon>Urochloa</taxon>
    </lineage>
</organism>
<dbReference type="PANTHER" id="PTHR33021:SF554">
    <property type="entry name" value="OS06G0721800 PROTEIN"/>
    <property type="match status" value="1"/>
</dbReference>
<feature type="signal peptide" evidence="13">
    <location>
        <begin position="1"/>
        <end position="22"/>
    </location>
</feature>
<dbReference type="PANTHER" id="PTHR33021">
    <property type="entry name" value="BLUE COPPER PROTEIN"/>
    <property type="match status" value="1"/>
</dbReference>
<dbReference type="PROSITE" id="PS00196">
    <property type="entry name" value="COPPER_BLUE"/>
    <property type="match status" value="1"/>
</dbReference>
<evidence type="ECO:0000256" key="10">
    <source>
        <dbReference type="ARBA" id="ARBA00023157"/>
    </source>
</evidence>
<keyword evidence="7" id="KW-1133">Transmembrane helix</keyword>
<evidence type="ECO:0000256" key="1">
    <source>
        <dbReference type="ARBA" id="ARBA00004479"/>
    </source>
</evidence>
<sequence length="194" mass="20338">MVALLAHAVAALLLLPWQRAGAAEFVVGDVAFGWDSGVNYAAWARDHAFLAVGDVLVFQYVSSQHNVYEVSESAYRSCDTGGGNSGVRAKYTSGYDTVVLAEARSYWFLCDFPGHCLGGMKLAVNVSAAAAAAAAGPSPHDVPHTPDSPPLQPGGSSNNAASSEGRRIGVGWLGVCLSVLSYVFMRTHHALILT</sequence>
<evidence type="ECO:0000256" key="11">
    <source>
        <dbReference type="ARBA" id="ARBA00023180"/>
    </source>
</evidence>
<keyword evidence="6" id="KW-0249">Electron transport</keyword>
<evidence type="ECO:0000256" key="12">
    <source>
        <dbReference type="SAM" id="MobiDB-lite"/>
    </source>
</evidence>
<keyword evidence="5 13" id="KW-0732">Signal</keyword>
<dbReference type="Gene3D" id="2.60.40.420">
    <property type="entry name" value="Cupredoxins - blue copper proteins"/>
    <property type="match status" value="1"/>
</dbReference>
<evidence type="ECO:0000256" key="2">
    <source>
        <dbReference type="ARBA" id="ARBA00022448"/>
    </source>
</evidence>
<keyword evidence="11" id="KW-0325">Glycoprotein</keyword>
<evidence type="ECO:0000256" key="6">
    <source>
        <dbReference type="ARBA" id="ARBA00022982"/>
    </source>
</evidence>
<feature type="domain" description="Phytocyanin" evidence="14">
    <location>
        <begin position="23"/>
        <end position="128"/>
    </location>
</feature>
<evidence type="ECO:0000259" key="14">
    <source>
        <dbReference type="PROSITE" id="PS51485"/>
    </source>
</evidence>
<evidence type="ECO:0000256" key="5">
    <source>
        <dbReference type="ARBA" id="ARBA00022729"/>
    </source>
</evidence>
<evidence type="ECO:0000256" key="7">
    <source>
        <dbReference type="ARBA" id="ARBA00022989"/>
    </source>
</evidence>
<dbReference type="CDD" id="cd04216">
    <property type="entry name" value="Phytocyanin"/>
    <property type="match status" value="1"/>
</dbReference>
<dbReference type="EMBL" id="OZ075145">
    <property type="protein sequence ID" value="CAL5050194.1"/>
    <property type="molecule type" value="Genomic_DNA"/>
</dbReference>
<dbReference type="FunFam" id="2.60.40.420:FF:000067">
    <property type="entry name" value="Cupredoxin superfamily protein"/>
    <property type="match status" value="1"/>
</dbReference>
<dbReference type="InterPro" id="IPR003245">
    <property type="entry name" value="Phytocyanin_dom"/>
</dbReference>
<evidence type="ECO:0000256" key="13">
    <source>
        <dbReference type="SAM" id="SignalP"/>
    </source>
</evidence>
<dbReference type="GO" id="GO:0046872">
    <property type="term" value="F:metal ion binding"/>
    <property type="evidence" value="ECO:0007669"/>
    <property type="project" value="UniProtKB-KW"/>
</dbReference>
<feature type="region of interest" description="Disordered" evidence="12">
    <location>
        <begin position="135"/>
        <end position="162"/>
    </location>
</feature>
<evidence type="ECO:0000313" key="15">
    <source>
        <dbReference type="EMBL" id="CAL5050194.1"/>
    </source>
</evidence>
<dbReference type="PROSITE" id="PS51485">
    <property type="entry name" value="PHYTOCYANIN"/>
    <property type="match status" value="1"/>
</dbReference>
<dbReference type="AlphaFoldDB" id="A0ABC9E3H3"/>
<dbReference type="InterPro" id="IPR008972">
    <property type="entry name" value="Cupredoxin"/>
</dbReference>
<accession>A0ABC9E3H3</accession>
<reference evidence="15" key="1">
    <citation type="submission" date="2024-10" db="EMBL/GenBank/DDBJ databases">
        <authorList>
            <person name="Ryan C."/>
        </authorList>
    </citation>
    <scope>NUCLEOTIDE SEQUENCE [LARGE SCALE GENOMIC DNA]</scope>
</reference>
<keyword evidence="3" id="KW-0812">Transmembrane</keyword>
<feature type="chain" id="PRO_5044842983" description="Phytocyanin domain-containing protein" evidence="13">
    <location>
        <begin position="23"/>
        <end position="194"/>
    </location>
</feature>
<comment type="subcellular location">
    <subcellularLocation>
        <location evidence="1">Membrane</location>
        <topology evidence="1">Single-pass type I membrane protein</topology>
    </subcellularLocation>
</comment>
<keyword evidence="16" id="KW-1185">Reference proteome</keyword>
<dbReference type="InterPro" id="IPR028871">
    <property type="entry name" value="BlueCu_1_BS"/>
</dbReference>
<dbReference type="SUPFAM" id="SSF49503">
    <property type="entry name" value="Cupredoxins"/>
    <property type="match status" value="1"/>
</dbReference>
<keyword evidence="4" id="KW-0479">Metal-binding</keyword>
<keyword evidence="9" id="KW-0472">Membrane</keyword>
<dbReference type="GO" id="GO:0009610">
    <property type="term" value="P:response to symbiotic fungus"/>
    <property type="evidence" value="ECO:0007669"/>
    <property type="project" value="UniProtKB-ARBA"/>
</dbReference>
<evidence type="ECO:0000256" key="4">
    <source>
        <dbReference type="ARBA" id="ARBA00022723"/>
    </source>
</evidence>
<evidence type="ECO:0000313" key="16">
    <source>
        <dbReference type="Proteomes" id="UP001497457"/>
    </source>
</evidence>
<dbReference type="GO" id="GO:0016020">
    <property type="term" value="C:membrane"/>
    <property type="evidence" value="ECO:0007669"/>
    <property type="project" value="UniProtKB-SubCell"/>
</dbReference>
<evidence type="ECO:0000256" key="8">
    <source>
        <dbReference type="ARBA" id="ARBA00023008"/>
    </source>
</evidence>
<keyword evidence="10" id="KW-1015">Disulfide bond</keyword>
<evidence type="ECO:0000256" key="3">
    <source>
        <dbReference type="ARBA" id="ARBA00022692"/>
    </source>
</evidence>
<protein>
    <recommendedName>
        <fullName evidence="14">Phytocyanin domain-containing protein</fullName>
    </recommendedName>
</protein>
<evidence type="ECO:0000256" key="9">
    <source>
        <dbReference type="ARBA" id="ARBA00023136"/>
    </source>
</evidence>
<keyword evidence="8" id="KW-0186">Copper</keyword>
<proteinExistence type="predicted"/>
<dbReference type="InterPro" id="IPR039391">
    <property type="entry name" value="Phytocyanin-like"/>
</dbReference>
<gene>
    <name evidence="15" type="ORF">URODEC1_LOCUS91435</name>
</gene>
<dbReference type="Pfam" id="PF02298">
    <property type="entry name" value="Cu_bind_like"/>
    <property type="match status" value="1"/>
</dbReference>
<keyword evidence="2" id="KW-0813">Transport</keyword>
<dbReference type="Proteomes" id="UP001497457">
    <property type="component" value="Chromosome 35b"/>
</dbReference>
<name>A0ABC9E3H3_9POAL</name>